<accession>A0A699YGQ1</accession>
<evidence type="ECO:0000313" key="1">
    <source>
        <dbReference type="EMBL" id="GFH08395.1"/>
    </source>
</evidence>
<proteinExistence type="predicted"/>
<protein>
    <submittedName>
        <fullName evidence="1">Uncharacterized protein</fullName>
    </submittedName>
</protein>
<dbReference type="AlphaFoldDB" id="A0A699YGQ1"/>
<evidence type="ECO:0000313" key="2">
    <source>
        <dbReference type="Proteomes" id="UP000485058"/>
    </source>
</evidence>
<comment type="caution">
    <text evidence="1">The sequence shown here is derived from an EMBL/GenBank/DDBJ whole genome shotgun (WGS) entry which is preliminary data.</text>
</comment>
<sequence length="58" mass="6010">MEWVAGFRGPAAAWGHQWHHRDGQQPVMVAADDAAALSLGNMPLGSATCAAAGQQTAH</sequence>
<dbReference type="EMBL" id="BLLF01000158">
    <property type="protein sequence ID" value="GFH08395.1"/>
    <property type="molecule type" value="Genomic_DNA"/>
</dbReference>
<organism evidence="1 2">
    <name type="scientific">Haematococcus lacustris</name>
    <name type="common">Green alga</name>
    <name type="synonym">Haematococcus pluvialis</name>
    <dbReference type="NCBI Taxonomy" id="44745"/>
    <lineage>
        <taxon>Eukaryota</taxon>
        <taxon>Viridiplantae</taxon>
        <taxon>Chlorophyta</taxon>
        <taxon>core chlorophytes</taxon>
        <taxon>Chlorophyceae</taxon>
        <taxon>CS clade</taxon>
        <taxon>Chlamydomonadales</taxon>
        <taxon>Haematococcaceae</taxon>
        <taxon>Haematococcus</taxon>
    </lineage>
</organism>
<keyword evidence="2" id="KW-1185">Reference proteome</keyword>
<dbReference type="Proteomes" id="UP000485058">
    <property type="component" value="Unassembled WGS sequence"/>
</dbReference>
<name>A0A699YGQ1_HAELA</name>
<gene>
    <name evidence="1" type="ORF">HaLaN_03346</name>
</gene>
<reference evidence="1 2" key="1">
    <citation type="submission" date="2020-02" db="EMBL/GenBank/DDBJ databases">
        <title>Draft genome sequence of Haematococcus lacustris strain NIES-144.</title>
        <authorList>
            <person name="Morimoto D."/>
            <person name="Nakagawa S."/>
            <person name="Yoshida T."/>
            <person name="Sawayama S."/>
        </authorList>
    </citation>
    <scope>NUCLEOTIDE SEQUENCE [LARGE SCALE GENOMIC DNA]</scope>
    <source>
        <strain evidence="1 2">NIES-144</strain>
    </source>
</reference>